<evidence type="ECO:0000256" key="5">
    <source>
        <dbReference type="ARBA" id="ARBA00022692"/>
    </source>
</evidence>
<dbReference type="Proteomes" id="UP001224781">
    <property type="component" value="Unassembled WGS sequence"/>
</dbReference>
<evidence type="ECO:0000256" key="1">
    <source>
        <dbReference type="ARBA" id="ARBA00004651"/>
    </source>
</evidence>
<feature type="transmembrane region" description="Helical" evidence="8">
    <location>
        <begin position="188"/>
        <end position="213"/>
    </location>
</feature>
<evidence type="ECO:0000313" key="9">
    <source>
        <dbReference type="EMBL" id="MDQ1186009.1"/>
    </source>
</evidence>
<feature type="transmembrane region" description="Helical" evidence="8">
    <location>
        <begin position="133"/>
        <end position="153"/>
    </location>
</feature>
<proteinExistence type="predicted"/>
<feature type="transmembrane region" description="Helical" evidence="8">
    <location>
        <begin position="288"/>
        <end position="311"/>
    </location>
</feature>
<dbReference type="EMBL" id="JAUTBL010000002">
    <property type="protein sequence ID" value="MDQ1186009.1"/>
    <property type="molecule type" value="Genomic_DNA"/>
</dbReference>
<feature type="transmembrane region" description="Helical" evidence="8">
    <location>
        <begin position="57"/>
        <end position="76"/>
    </location>
</feature>
<name>A0ABU0UM56_9HYPH</name>
<feature type="transmembrane region" description="Helical" evidence="8">
    <location>
        <begin position="234"/>
        <end position="255"/>
    </location>
</feature>
<feature type="transmembrane region" description="Helical" evidence="8">
    <location>
        <begin position="105"/>
        <end position="126"/>
    </location>
</feature>
<feature type="transmembrane region" description="Helical" evidence="8">
    <location>
        <begin position="261"/>
        <end position="281"/>
    </location>
</feature>
<dbReference type="InterPro" id="IPR001851">
    <property type="entry name" value="ABC_transp_permease"/>
</dbReference>
<organism evidence="9 10">
    <name type="scientific">Agrobacterium larrymoorei</name>
    <dbReference type="NCBI Taxonomy" id="160699"/>
    <lineage>
        <taxon>Bacteria</taxon>
        <taxon>Pseudomonadati</taxon>
        <taxon>Pseudomonadota</taxon>
        <taxon>Alphaproteobacteria</taxon>
        <taxon>Hyphomicrobiales</taxon>
        <taxon>Rhizobiaceae</taxon>
        <taxon>Rhizobium/Agrobacterium group</taxon>
        <taxon>Agrobacterium</taxon>
    </lineage>
</organism>
<evidence type="ECO:0000256" key="8">
    <source>
        <dbReference type="SAM" id="Phobius"/>
    </source>
</evidence>
<gene>
    <name evidence="9" type="ORF">QE408_003152</name>
</gene>
<keyword evidence="3" id="KW-1003">Cell membrane</keyword>
<keyword evidence="4" id="KW-0997">Cell inner membrane</keyword>
<dbReference type="PANTHER" id="PTHR32196:SF21">
    <property type="entry name" value="ABC TRANSPORTER PERMEASE PROTEIN YPHD-RELATED"/>
    <property type="match status" value="1"/>
</dbReference>
<evidence type="ECO:0000256" key="4">
    <source>
        <dbReference type="ARBA" id="ARBA00022519"/>
    </source>
</evidence>
<evidence type="ECO:0000256" key="7">
    <source>
        <dbReference type="ARBA" id="ARBA00023136"/>
    </source>
</evidence>
<keyword evidence="6 8" id="KW-1133">Transmembrane helix</keyword>
<keyword evidence="5 8" id="KW-0812">Transmembrane</keyword>
<comment type="caution">
    <text evidence="9">The sequence shown here is derived from an EMBL/GenBank/DDBJ whole genome shotgun (WGS) entry which is preliminary data.</text>
</comment>
<evidence type="ECO:0000256" key="3">
    <source>
        <dbReference type="ARBA" id="ARBA00022475"/>
    </source>
</evidence>
<evidence type="ECO:0000313" key="10">
    <source>
        <dbReference type="Proteomes" id="UP001224781"/>
    </source>
</evidence>
<dbReference type="PANTHER" id="PTHR32196">
    <property type="entry name" value="ABC TRANSPORTER PERMEASE PROTEIN YPHD-RELATED-RELATED"/>
    <property type="match status" value="1"/>
</dbReference>
<sequence length="350" mass="36503">MAIKETSPSAARHGWPTISLDNRAIAFLMLILLCIVTAAINPAFLSVSTLFDTLRNLTVIGIFGMAALIVMLTGGIDVSFPAIGAVTAYATIKYFVDNSIDAPLIAIYGVAMLLGRSIGLINGLFVALLRLPALIVTLGMSSLLYGFSLFFLGSQNIFRVPASLSSFSRTALMTWEDVSGRTLSLHPAVLIFVGVCVLVGLMLRYTIIGRGLYALGGNRESARRIGLPVKTIEIFAFVAAGVLAAMAGITQSMFFRNANPGAFSGMELDVIAAIVLGGASVTGGRGSVAGAVIGLTFVVLLTSSLVLIGIPAAWQKVFVGAALLLGVGVAGLRATRAQAFAPIPFSRMKG</sequence>
<dbReference type="CDD" id="cd06579">
    <property type="entry name" value="TM_PBP1_transp_AraH_like"/>
    <property type="match status" value="1"/>
</dbReference>
<reference evidence="9 10" key="1">
    <citation type="submission" date="2023-07" db="EMBL/GenBank/DDBJ databases">
        <title>Functional and genomic diversity of the sorghum phyllosphere microbiome.</title>
        <authorList>
            <person name="Shade A."/>
        </authorList>
    </citation>
    <scope>NUCLEOTIDE SEQUENCE [LARGE SCALE GENOMIC DNA]</scope>
    <source>
        <strain evidence="9 10">SORGH_AS_1126</strain>
    </source>
</reference>
<comment type="subcellular location">
    <subcellularLocation>
        <location evidence="1">Cell membrane</location>
        <topology evidence="1">Multi-pass membrane protein</topology>
    </subcellularLocation>
</comment>
<feature type="transmembrane region" description="Helical" evidence="8">
    <location>
        <begin position="24"/>
        <end position="45"/>
    </location>
</feature>
<evidence type="ECO:0000256" key="6">
    <source>
        <dbReference type="ARBA" id="ARBA00022989"/>
    </source>
</evidence>
<keyword evidence="7 8" id="KW-0472">Membrane</keyword>
<keyword evidence="2" id="KW-0813">Transport</keyword>
<feature type="transmembrane region" description="Helical" evidence="8">
    <location>
        <begin position="317"/>
        <end position="335"/>
    </location>
</feature>
<dbReference type="Pfam" id="PF02653">
    <property type="entry name" value="BPD_transp_2"/>
    <property type="match status" value="1"/>
</dbReference>
<keyword evidence="10" id="KW-1185">Reference proteome</keyword>
<evidence type="ECO:0000256" key="2">
    <source>
        <dbReference type="ARBA" id="ARBA00022448"/>
    </source>
</evidence>
<dbReference type="RefSeq" id="WP_306932727.1">
    <property type="nucleotide sequence ID" value="NZ_JAUTBL010000002.1"/>
</dbReference>
<protein>
    <submittedName>
        <fullName evidence="9">Simple sugar transport system permease protein</fullName>
    </submittedName>
</protein>
<keyword evidence="9" id="KW-0762">Sugar transport</keyword>
<accession>A0ABU0UM56</accession>